<keyword evidence="1" id="KW-1133">Transmembrane helix</keyword>
<feature type="transmembrane region" description="Helical" evidence="1">
    <location>
        <begin position="131"/>
        <end position="151"/>
    </location>
</feature>
<gene>
    <name evidence="2" type="ORF">FJAP1339_LOCUS12088</name>
</gene>
<dbReference type="PANTHER" id="PTHR33876">
    <property type="entry name" value="UNNAMED PRODUCT"/>
    <property type="match status" value="1"/>
</dbReference>
<dbReference type="AlphaFoldDB" id="A0A7S2Y0T2"/>
<keyword evidence="1" id="KW-0472">Membrane</keyword>
<feature type="transmembrane region" description="Helical" evidence="1">
    <location>
        <begin position="246"/>
        <end position="268"/>
    </location>
</feature>
<sequence length="308" mass="32913">MYKPFSKMVKNRVLLFTIIISAISIHAGTAFVVQKPLTVKTVGTQHLLVQRQQKRCPLASMSVQHSFQAGAQRAMLRPLATVAMASAASLASVGGGVLSGSLHAISGPDHLAAVVPRCIGKRWWISMQVGALWGLGHGVSGLMMGLFAFLVKDKLNLNKSPMISNLSTWTEILVGLSLILIGFLGVKESRSFDSDKAAAKEKLEQESGKKTGSFKSIFFNGLLHGLSWDGTPSLAPALAFTTWRPVVGFLSAYCWGVVVSMSMCTSLIGEGSVRVGRDNPKIPQQLSMFSSGLAIVIGLLWTGKGILT</sequence>
<dbReference type="InterPro" id="IPR052776">
    <property type="entry name" value="Chloro_ReproSupport/MetalTrans"/>
</dbReference>
<dbReference type="PANTHER" id="PTHR33876:SF4">
    <property type="entry name" value="CHLOROPLAST PROTEIN FOR GROWTH AND FERTILITY 2"/>
    <property type="match status" value="1"/>
</dbReference>
<proteinExistence type="predicted"/>
<organism evidence="2">
    <name type="scientific">Fibrocapsa japonica</name>
    <dbReference type="NCBI Taxonomy" id="94617"/>
    <lineage>
        <taxon>Eukaryota</taxon>
        <taxon>Sar</taxon>
        <taxon>Stramenopiles</taxon>
        <taxon>Ochrophyta</taxon>
        <taxon>Raphidophyceae</taxon>
        <taxon>Chattonellales</taxon>
        <taxon>Chattonellaceae</taxon>
        <taxon>Fibrocapsa</taxon>
    </lineage>
</organism>
<feature type="transmembrane region" description="Helical" evidence="1">
    <location>
        <begin position="288"/>
        <end position="307"/>
    </location>
</feature>
<evidence type="ECO:0008006" key="3">
    <source>
        <dbReference type="Google" id="ProtNLM"/>
    </source>
</evidence>
<protein>
    <recommendedName>
        <fullName evidence="3">Urease accessory protein UreH-like transmembrane domain-containing protein</fullName>
    </recommendedName>
</protein>
<keyword evidence="1" id="KW-0812">Transmembrane</keyword>
<name>A0A7S2Y0T2_9STRA</name>
<feature type="transmembrane region" description="Helical" evidence="1">
    <location>
        <begin position="163"/>
        <end position="186"/>
    </location>
</feature>
<reference evidence="2" key="1">
    <citation type="submission" date="2021-01" db="EMBL/GenBank/DDBJ databases">
        <authorList>
            <person name="Corre E."/>
            <person name="Pelletier E."/>
            <person name="Niang G."/>
            <person name="Scheremetjew M."/>
            <person name="Finn R."/>
            <person name="Kale V."/>
            <person name="Holt S."/>
            <person name="Cochrane G."/>
            <person name="Meng A."/>
            <person name="Brown T."/>
            <person name="Cohen L."/>
        </authorList>
    </citation>
    <scope>NUCLEOTIDE SEQUENCE</scope>
    <source>
        <strain evidence="2">CCMP1661</strain>
    </source>
</reference>
<accession>A0A7S2Y0T2</accession>
<evidence type="ECO:0000313" key="2">
    <source>
        <dbReference type="EMBL" id="CAD9874958.1"/>
    </source>
</evidence>
<dbReference type="EMBL" id="HBHR01023546">
    <property type="protein sequence ID" value="CAD9874958.1"/>
    <property type="molecule type" value="Transcribed_RNA"/>
</dbReference>
<evidence type="ECO:0000256" key="1">
    <source>
        <dbReference type="SAM" id="Phobius"/>
    </source>
</evidence>